<dbReference type="AlphaFoldDB" id="A0A9X2JFN9"/>
<dbReference type="InterPro" id="IPR052341">
    <property type="entry name" value="LOG_family_nucleotidases"/>
</dbReference>
<dbReference type="GO" id="GO:0005829">
    <property type="term" value="C:cytosol"/>
    <property type="evidence" value="ECO:0007669"/>
    <property type="project" value="TreeGrafter"/>
</dbReference>
<organism evidence="3 4">
    <name type="scientific">Aeoliella straminimaris</name>
    <dbReference type="NCBI Taxonomy" id="2954799"/>
    <lineage>
        <taxon>Bacteria</taxon>
        <taxon>Pseudomonadati</taxon>
        <taxon>Planctomycetota</taxon>
        <taxon>Planctomycetia</taxon>
        <taxon>Pirellulales</taxon>
        <taxon>Lacipirellulaceae</taxon>
        <taxon>Aeoliella</taxon>
    </lineage>
</organism>
<dbReference type="EMBL" id="JAMXLR010000006">
    <property type="protein sequence ID" value="MCO6042598.1"/>
    <property type="molecule type" value="Genomic_DNA"/>
</dbReference>
<accession>A0A9X2JFN9</accession>
<dbReference type="Pfam" id="PF03641">
    <property type="entry name" value="Lysine_decarbox"/>
    <property type="match status" value="1"/>
</dbReference>
<comment type="catalytic activity">
    <reaction evidence="1">
        <text>AMP + H2O = D-ribose 5-phosphate + adenine</text>
        <dbReference type="Rhea" id="RHEA:20129"/>
        <dbReference type="ChEBI" id="CHEBI:15377"/>
        <dbReference type="ChEBI" id="CHEBI:16708"/>
        <dbReference type="ChEBI" id="CHEBI:78346"/>
        <dbReference type="ChEBI" id="CHEBI:456215"/>
        <dbReference type="EC" id="3.2.2.4"/>
    </reaction>
</comment>
<dbReference type="Gene3D" id="3.40.50.450">
    <property type="match status" value="1"/>
</dbReference>
<comment type="similarity">
    <text evidence="2">Belongs to the LOG family.</text>
</comment>
<evidence type="ECO:0000313" key="3">
    <source>
        <dbReference type="EMBL" id="MCO6042598.1"/>
    </source>
</evidence>
<dbReference type="NCBIfam" id="TIGR00730">
    <property type="entry name" value="Rossman fold protein, TIGR00730 family"/>
    <property type="match status" value="1"/>
</dbReference>
<protein>
    <recommendedName>
        <fullName evidence="2">Cytokinin riboside 5'-monophosphate phosphoribohydrolase</fullName>
        <ecNumber evidence="2">3.2.2.n1</ecNumber>
    </recommendedName>
</protein>
<evidence type="ECO:0000313" key="4">
    <source>
        <dbReference type="Proteomes" id="UP001155241"/>
    </source>
</evidence>
<dbReference type="PANTHER" id="PTHR43393">
    <property type="entry name" value="CYTOKININ RIBOSIDE 5'-MONOPHOSPHATE PHOSPHORIBOHYDROLASE"/>
    <property type="match status" value="1"/>
</dbReference>
<name>A0A9X2JFN9_9BACT</name>
<dbReference type="RefSeq" id="WP_252850696.1">
    <property type="nucleotide sequence ID" value="NZ_JAMXLR010000006.1"/>
</dbReference>
<evidence type="ECO:0000256" key="2">
    <source>
        <dbReference type="RuleBase" id="RU363015"/>
    </source>
</evidence>
<keyword evidence="2" id="KW-0203">Cytokinin biosynthesis</keyword>
<dbReference type="InterPro" id="IPR031100">
    <property type="entry name" value="LOG_fam"/>
</dbReference>
<sequence length="296" mass="33598">MPKPAPDEFTLDAHREDLEEAVERNRQAILRSPSYKLAEYDVDFLKRSEQRPVRMQLELQKTEQLLRDHKIESTVVVFGGTQIVPKEEAEERVAAAKLDLSEAPDDERLQRTLARAEAQMAKSYYYDHAREFAKLVSGVCQTDGKCEFVVTTGGGPGIMEAANRGAFEVGAKNVGLNIELPHEQEPNPYITPELCFQFHYFAMRKFHFILRAAALVVFPGGYGTLDELFNTLCLRQTGRMQAIPIILYGRKYWESVINFQTLADEGVIADEHMDLISFAETPQEAWQLIADFHGVK</sequence>
<dbReference type="PANTHER" id="PTHR43393:SF3">
    <property type="entry name" value="LYSINE DECARBOXYLASE-LIKE PROTEIN"/>
    <property type="match status" value="1"/>
</dbReference>
<dbReference type="InterPro" id="IPR005269">
    <property type="entry name" value="LOG"/>
</dbReference>
<dbReference type="SUPFAM" id="SSF102405">
    <property type="entry name" value="MCP/YpsA-like"/>
    <property type="match status" value="1"/>
</dbReference>
<reference evidence="3" key="1">
    <citation type="submission" date="2022-06" db="EMBL/GenBank/DDBJ databases">
        <title>Aeoliella straminimaris, a novel planctomycete from sediments.</title>
        <authorList>
            <person name="Vitorino I.R."/>
            <person name="Lage O.M."/>
        </authorList>
    </citation>
    <scope>NUCLEOTIDE SEQUENCE</scope>
    <source>
        <strain evidence="3">ICT_H6.2</strain>
    </source>
</reference>
<proteinExistence type="inferred from homology"/>
<gene>
    <name evidence="3" type="ORF">NG895_01635</name>
</gene>
<dbReference type="GO" id="GO:0008714">
    <property type="term" value="F:AMP nucleosidase activity"/>
    <property type="evidence" value="ECO:0007669"/>
    <property type="project" value="UniProtKB-EC"/>
</dbReference>
<keyword evidence="4" id="KW-1185">Reference proteome</keyword>
<dbReference type="GO" id="GO:0009691">
    <property type="term" value="P:cytokinin biosynthetic process"/>
    <property type="evidence" value="ECO:0007669"/>
    <property type="project" value="UniProtKB-UniRule"/>
</dbReference>
<dbReference type="EC" id="3.2.2.n1" evidence="2"/>
<comment type="caution">
    <text evidence="3">The sequence shown here is derived from an EMBL/GenBank/DDBJ whole genome shotgun (WGS) entry which is preliminary data.</text>
</comment>
<dbReference type="Proteomes" id="UP001155241">
    <property type="component" value="Unassembled WGS sequence"/>
</dbReference>
<evidence type="ECO:0000256" key="1">
    <source>
        <dbReference type="ARBA" id="ARBA00000274"/>
    </source>
</evidence>
<keyword evidence="2" id="KW-0378">Hydrolase</keyword>